<accession>A0ABR9D6E0</accession>
<dbReference type="SUPFAM" id="SSF48452">
    <property type="entry name" value="TPR-like"/>
    <property type="match status" value="1"/>
</dbReference>
<dbReference type="Proteomes" id="UP000652176">
    <property type="component" value="Unassembled WGS sequence"/>
</dbReference>
<evidence type="ECO:0000313" key="14">
    <source>
        <dbReference type="Proteomes" id="UP000652176"/>
    </source>
</evidence>
<keyword evidence="4" id="KW-1003">Cell membrane</keyword>
<keyword evidence="10" id="KW-0802">TPR repeat</keyword>
<dbReference type="InterPro" id="IPR011990">
    <property type="entry name" value="TPR-like_helical_dom_sf"/>
</dbReference>
<evidence type="ECO:0000256" key="8">
    <source>
        <dbReference type="ARBA" id="ARBA00023136"/>
    </source>
</evidence>
<dbReference type="NCBIfam" id="TIGR00540">
    <property type="entry name" value="TPR_hemY_coli"/>
    <property type="match status" value="1"/>
</dbReference>
<keyword evidence="9" id="KW-0627">Porphyrin biosynthesis</keyword>
<keyword evidence="8 11" id="KW-0472">Membrane</keyword>
<dbReference type="InterPro" id="IPR005254">
    <property type="entry name" value="Heme_biosyn_assoc_TPR_pro"/>
</dbReference>
<gene>
    <name evidence="13" type="ORF">IE877_21125</name>
</gene>
<dbReference type="EMBL" id="JACXSS010000001">
    <property type="protein sequence ID" value="MBD9358346.1"/>
    <property type="molecule type" value="Genomic_DNA"/>
</dbReference>
<dbReference type="Pfam" id="PF07219">
    <property type="entry name" value="HemY_N"/>
    <property type="match status" value="1"/>
</dbReference>
<organism evidence="13 14">
    <name type="scientific">Methylomonas albis</name>
    <dbReference type="NCBI Taxonomy" id="1854563"/>
    <lineage>
        <taxon>Bacteria</taxon>
        <taxon>Pseudomonadati</taxon>
        <taxon>Pseudomonadota</taxon>
        <taxon>Gammaproteobacteria</taxon>
        <taxon>Methylococcales</taxon>
        <taxon>Methylococcaceae</taxon>
        <taxon>Methylomonas</taxon>
    </lineage>
</organism>
<evidence type="ECO:0000256" key="4">
    <source>
        <dbReference type="ARBA" id="ARBA00022475"/>
    </source>
</evidence>
<comment type="subcellular location">
    <subcellularLocation>
        <location evidence="2">Cell inner membrane</location>
        <topology evidence="2">Multi-pass membrane protein</topology>
    </subcellularLocation>
</comment>
<evidence type="ECO:0000256" key="2">
    <source>
        <dbReference type="ARBA" id="ARBA00004429"/>
    </source>
</evidence>
<comment type="pathway">
    <text evidence="3">Porphyrin-containing compound metabolism; protoheme biosynthesis.</text>
</comment>
<keyword evidence="14" id="KW-1185">Reference proteome</keyword>
<proteinExistence type="predicted"/>
<reference evidence="13 14" key="1">
    <citation type="submission" date="2020-09" db="EMBL/GenBank/DDBJ databases">
        <title>Methylomonas albis sp. nov. and Methylomonas fluvii sp. nov.: Two cold-adapted methanotrophs from the River Elbe and an amended description of Methylovulum psychrotolerans strain Eb1.</title>
        <authorList>
            <person name="Bussmann I.K."/>
            <person name="Klings K.-W."/>
            <person name="Warnstedt J."/>
            <person name="Hoppert M."/>
            <person name="Saborowski A."/>
            <person name="Horn F."/>
            <person name="Liebner S."/>
        </authorList>
    </citation>
    <scope>NUCLEOTIDE SEQUENCE [LARGE SCALE GENOMIC DNA]</scope>
    <source>
        <strain evidence="13 14">EbA</strain>
    </source>
</reference>
<evidence type="ECO:0000256" key="1">
    <source>
        <dbReference type="ARBA" id="ARBA00002962"/>
    </source>
</evidence>
<dbReference type="InterPro" id="IPR010817">
    <property type="entry name" value="HemY_N"/>
</dbReference>
<evidence type="ECO:0000256" key="6">
    <source>
        <dbReference type="ARBA" id="ARBA00022692"/>
    </source>
</evidence>
<feature type="domain" description="HemY N-terminal" evidence="12">
    <location>
        <begin position="32"/>
        <end position="138"/>
    </location>
</feature>
<dbReference type="InterPro" id="IPR019734">
    <property type="entry name" value="TPR_rpt"/>
</dbReference>
<evidence type="ECO:0000256" key="10">
    <source>
        <dbReference type="PROSITE-ProRule" id="PRU00339"/>
    </source>
</evidence>
<evidence type="ECO:0000259" key="12">
    <source>
        <dbReference type="Pfam" id="PF07219"/>
    </source>
</evidence>
<sequence length="411" mass="46032">MKNLMYFLGSLLCAVLVAFLLHSWLVKQNDPGYVLIGFGHWSLETSLTVFTVAQVIGFFFLYNFFRLMGVLIRIPNQFAKRRRNIRFNRSQEALVAGLFDAADGNWERAEKVLIKHAAHSGAPLLHYLTAARAAQSRGALDKRDEYLQKASEQSSDTNMTVGLTQAELHLSEKQFEQALETLGKLQSINPGHARVLKMMHQTYQHLGDWEGLSKLLPSLQQHKVLMETEVKLLETETFSRLLKQTIAQSDQQEIQTCWEGIPEHIKALPGVANIYFAAMIAAGAGASVESAMLKQLGRHWDDTLLVLVSNIEAEDKAKQLQSVEQWLAVYPSNAVLLRVLGKLALKAEQMEKAEQYLLKSLNTEAAVATYQLLGELLLTKGDKDQACDYFKRGMELASAELISGIEDIRTA</sequence>
<comment type="function">
    <text evidence="1">Involved in a late step of protoheme IX synthesis.</text>
</comment>
<evidence type="ECO:0000256" key="5">
    <source>
        <dbReference type="ARBA" id="ARBA00022519"/>
    </source>
</evidence>
<dbReference type="RefSeq" id="WP_192376565.1">
    <property type="nucleotide sequence ID" value="NZ_CAJHIV010000001.1"/>
</dbReference>
<keyword evidence="7 11" id="KW-1133">Transmembrane helix</keyword>
<dbReference type="Pfam" id="PF13181">
    <property type="entry name" value="TPR_8"/>
    <property type="match status" value="1"/>
</dbReference>
<evidence type="ECO:0000256" key="9">
    <source>
        <dbReference type="ARBA" id="ARBA00023244"/>
    </source>
</evidence>
<dbReference type="Gene3D" id="1.25.40.10">
    <property type="entry name" value="Tetratricopeptide repeat domain"/>
    <property type="match status" value="2"/>
</dbReference>
<name>A0ABR9D6E0_9GAMM</name>
<dbReference type="PROSITE" id="PS50005">
    <property type="entry name" value="TPR"/>
    <property type="match status" value="1"/>
</dbReference>
<feature type="transmembrane region" description="Helical" evidence="11">
    <location>
        <begin position="52"/>
        <end position="74"/>
    </location>
</feature>
<evidence type="ECO:0000256" key="7">
    <source>
        <dbReference type="ARBA" id="ARBA00022989"/>
    </source>
</evidence>
<comment type="caution">
    <text evidence="13">The sequence shown here is derived from an EMBL/GenBank/DDBJ whole genome shotgun (WGS) entry which is preliminary data.</text>
</comment>
<evidence type="ECO:0000256" key="11">
    <source>
        <dbReference type="SAM" id="Phobius"/>
    </source>
</evidence>
<keyword evidence="6 11" id="KW-0812">Transmembrane</keyword>
<evidence type="ECO:0000313" key="13">
    <source>
        <dbReference type="EMBL" id="MBD9358346.1"/>
    </source>
</evidence>
<feature type="repeat" description="TPR" evidence="10">
    <location>
        <begin position="367"/>
        <end position="400"/>
    </location>
</feature>
<protein>
    <submittedName>
        <fullName evidence="13">Heme biosynthesis protein HemY</fullName>
    </submittedName>
</protein>
<evidence type="ECO:0000256" key="3">
    <source>
        <dbReference type="ARBA" id="ARBA00004744"/>
    </source>
</evidence>
<keyword evidence="5" id="KW-0997">Cell inner membrane</keyword>